<organism evidence="1 2">
    <name type="scientific">Xylophilus rhododendri</name>
    <dbReference type="NCBI Taxonomy" id="2697032"/>
    <lineage>
        <taxon>Bacteria</taxon>
        <taxon>Pseudomonadati</taxon>
        <taxon>Pseudomonadota</taxon>
        <taxon>Betaproteobacteria</taxon>
        <taxon>Burkholderiales</taxon>
        <taxon>Xylophilus</taxon>
    </lineage>
</organism>
<dbReference type="KEGG" id="xyk:GT347_20070"/>
<evidence type="ECO:0000313" key="1">
    <source>
        <dbReference type="EMBL" id="QHJ00072.1"/>
    </source>
</evidence>
<name>A0A857JAA6_9BURK</name>
<proteinExistence type="predicted"/>
<dbReference type="EMBL" id="CP047650">
    <property type="protein sequence ID" value="QHJ00072.1"/>
    <property type="molecule type" value="Genomic_DNA"/>
</dbReference>
<dbReference type="Proteomes" id="UP000464787">
    <property type="component" value="Chromosome"/>
</dbReference>
<protein>
    <submittedName>
        <fullName evidence="1">Uncharacterized protein</fullName>
    </submittedName>
</protein>
<accession>A0A857JAA6</accession>
<dbReference type="AlphaFoldDB" id="A0A857JAA6"/>
<gene>
    <name evidence="1" type="ORF">GT347_20070</name>
</gene>
<keyword evidence="2" id="KW-1185">Reference proteome</keyword>
<reference evidence="1 2" key="1">
    <citation type="submission" date="2020-01" db="EMBL/GenBank/DDBJ databases">
        <title>Genome sequencing of strain KACC 21265.</title>
        <authorList>
            <person name="Heo J."/>
            <person name="Kim S.-J."/>
            <person name="Kim J.-S."/>
            <person name="Hong S.-B."/>
            <person name="Kwon S.-W."/>
        </authorList>
    </citation>
    <scope>NUCLEOTIDE SEQUENCE [LARGE SCALE GENOMIC DNA]</scope>
    <source>
        <strain evidence="1 2">KACC 21265</strain>
    </source>
</reference>
<evidence type="ECO:0000313" key="2">
    <source>
        <dbReference type="Proteomes" id="UP000464787"/>
    </source>
</evidence>
<sequence length="97" mass="10683">MSDRKYIEATSAINGDLCDFSNRWTLDGDYLRCRFCNRAQITNYMDSPFPHAGSCKPTRVLEPQPWRTFLALTTELARLAAPQADGLGGKGGGNGVQ</sequence>
<dbReference type="RefSeq" id="WP_160553882.1">
    <property type="nucleotide sequence ID" value="NZ_CP047650.1"/>
</dbReference>